<keyword evidence="1" id="KW-0812">Transmembrane</keyword>
<evidence type="ECO:0000313" key="3">
    <source>
        <dbReference type="Proteomes" id="UP000199087"/>
    </source>
</evidence>
<reference evidence="3" key="1">
    <citation type="submission" date="2015-05" db="EMBL/GenBank/DDBJ databases">
        <authorList>
            <person name="Urmite Genomes"/>
        </authorList>
    </citation>
    <scope>NUCLEOTIDE SEQUENCE [LARGE SCALE GENOMIC DNA]</scope>
    <source>
        <strain evidence="3">LF1</strain>
    </source>
</reference>
<gene>
    <name evidence="2" type="ORF">BN000_03384</name>
</gene>
<dbReference type="AlphaFoldDB" id="A0A0U1NZK8"/>
<sequence length="84" mass="9448">MKIKDGFLLIIPFLGFLFGSLATKMFDNFVDGILGNIALMFTEVLIVYFCVSLLIFRKLEGKFIIQVASGFGIPFVFMILINCI</sequence>
<feature type="transmembrane region" description="Helical" evidence="1">
    <location>
        <begin position="32"/>
        <end position="56"/>
    </location>
</feature>
<protein>
    <submittedName>
        <fullName evidence="2">Uncharacterized protein</fullName>
    </submittedName>
</protein>
<keyword evidence="1" id="KW-1133">Transmembrane helix</keyword>
<dbReference type="EMBL" id="CVRB01000003">
    <property type="protein sequence ID" value="CRK83416.1"/>
    <property type="molecule type" value="Genomic_DNA"/>
</dbReference>
<dbReference type="Proteomes" id="UP000199087">
    <property type="component" value="Unassembled WGS sequence"/>
</dbReference>
<evidence type="ECO:0000256" key="1">
    <source>
        <dbReference type="SAM" id="Phobius"/>
    </source>
</evidence>
<accession>A0A0U1NZK8</accession>
<dbReference type="RefSeq" id="WP_090635895.1">
    <property type="nucleotide sequence ID" value="NZ_CVRB01000003.1"/>
</dbReference>
<keyword evidence="1" id="KW-0472">Membrane</keyword>
<name>A0A0U1NZK8_9BACI</name>
<evidence type="ECO:0000313" key="2">
    <source>
        <dbReference type="EMBL" id="CRK83416.1"/>
    </source>
</evidence>
<keyword evidence="3" id="KW-1185">Reference proteome</keyword>
<proteinExistence type="predicted"/>
<organism evidence="2 3">
    <name type="scientific">Neobacillus massiliamazoniensis</name>
    <dbReference type="NCBI Taxonomy" id="1499688"/>
    <lineage>
        <taxon>Bacteria</taxon>
        <taxon>Bacillati</taxon>
        <taxon>Bacillota</taxon>
        <taxon>Bacilli</taxon>
        <taxon>Bacillales</taxon>
        <taxon>Bacillaceae</taxon>
        <taxon>Neobacillus</taxon>
    </lineage>
</organism>
<feature type="transmembrane region" description="Helical" evidence="1">
    <location>
        <begin position="63"/>
        <end position="81"/>
    </location>
</feature>